<dbReference type="EMBL" id="JACORU010000002">
    <property type="protein sequence ID" value="MBC5764606.1"/>
    <property type="molecule type" value="Genomic_DNA"/>
</dbReference>
<evidence type="ECO:0000313" key="4">
    <source>
        <dbReference type="Proteomes" id="UP000596827"/>
    </source>
</evidence>
<feature type="chain" id="PRO_5037127906" evidence="1">
    <location>
        <begin position="20"/>
        <end position="233"/>
    </location>
</feature>
<gene>
    <name evidence="3" type="ORF">H8R02_09110</name>
</gene>
<dbReference type="RefSeq" id="WP_187081065.1">
    <property type="nucleotide sequence ID" value="NZ_JACORU010000002.1"/>
</dbReference>
<dbReference type="PANTHER" id="PTHR39200">
    <property type="entry name" value="HYPOTHETICAL EXPORTED PROTEIN"/>
    <property type="match status" value="1"/>
</dbReference>
<evidence type="ECO:0000259" key="2">
    <source>
        <dbReference type="Pfam" id="PF10988"/>
    </source>
</evidence>
<reference evidence="3" key="1">
    <citation type="submission" date="2020-08" db="EMBL/GenBank/DDBJ databases">
        <title>Ramlibacter sp. GTP1 16S ribosomal RNA gene genome sequencing and assembly.</title>
        <authorList>
            <person name="Kang M."/>
        </authorList>
    </citation>
    <scope>NUCLEOTIDE SEQUENCE</scope>
    <source>
        <strain evidence="3">GTP1</strain>
    </source>
</reference>
<protein>
    <submittedName>
        <fullName evidence="3">DUF2807 domain-containing protein</fullName>
    </submittedName>
</protein>
<comment type="caution">
    <text evidence="3">The sequence shown here is derived from an EMBL/GenBank/DDBJ whole genome shotgun (WGS) entry which is preliminary data.</text>
</comment>
<proteinExistence type="predicted"/>
<dbReference type="Proteomes" id="UP000596827">
    <property type="component" value="Unassembled WGS sequence"/>
</dbReference>
<evidence type="ECO:0000256" key="1">
    <source>
        <dbReference type="SAM" id="SignalP"/>
    </source>
</evidence>
<dbReference type="InterPro" id="IPR021255">
    <property type="entry name" value="DUF2807"/>
</dbReference>
<dbReference type="Pfam" id="PF10988">
    <property type="entry name" value="DUF2807"/>
    <property type="match status" value="1"/>
</dbReference>
<accession>A0A923M860</accession>
<feature type="domain" description="Putative auto-transporter adhesin head GIN" evidence="2">
    <location>
        <begin position="30"/>
        <end position="215"/>
    </location>
</feature>
<dbReference type="AlphaFoldDB" id="A0A923M860"/>
<feature type="signal peptide" evidence="1">
    <location>
        <begin position="1"/>
        <end position="19"/>
    </location>
</feature>
<sequence length="233" mass="24848">MKRRLLLLLAALSAAAAHAQPSQQTLTPGPFDRLSISGNARVDLTQGPRDEVTIVGEDGVRAKVQLHLSKSGRLDISTEDDWKFWNREPVQLRVQMREISRLTISGASDIAARGPIRADNLRVDISGAGEVKLAQVNAKQLRFNISGAGEGVLGGGAVDELQLHMSGKGKVTADKMKAVQGTVVISGVGNADVWVTDDLRVVVSGVGQVNYWGQPKIRQEISAIGSVNAKGNK</sequence>
<keyword evidence="1" id="KW-0732">Signal</keyword>
<keyword evidence="4" id="KW-1185">Reference proteome</keyword>
<name>A0A923M860_9BURK</name>
<dbReference type="PANTHER" id="PTHR39200:SF1">
    <property type="entry name" value="AUTO-TRANSPORTER ADHESIN HEAD GIN DOMAIN-CONTAINING PROTEIN-RELATED"/>
    <property type="match status" value="1"/>
</dbReference>
<dbReference type="Gene3D" id="2.160.20.120">
    <property type="match status" value="1"/>
</dbReference>
<organism evidence="3 4">
    <name type="scientific">Ramlibacter albus</name>
    <dbReference type="NCBI Taxonomy" id="2079448"/>
    <lineage>
        <taxon>Bacteria</taxon>
        <taxon>Pseudomonadati</taxon>
        <taxon>Pseudomonadota</taxon>
        <taxon>Betaproteobacteria</taxon>
        <taxon>Burkholderiales</taxon>
        <taxon>Comamonadaceae</taxon>
        <taxon>Ramlibacter</taxon>
    </lineage>
</organism>
<evidence type="ECO:0000313" key="3">
    <source>
        <dbReference type="EMBL" id="MBC5764606.1"/>
    </source>
</evidence>